<dbReference type="InterPro" id="IPR009057">
    <property type="entry name" value="Homeodomain-like_sf"/>
</dbReference>
<dbReference type="RefSeq" id="WP_379959638.1">
    <property type="nucleotide sequence ID" value="NZ_JAUYVI010000007.1"/>
</dbReference>
<dbReference type="InterPro" id="IPR036388">
    <property type="entry name" value="WH-like_DNA-bd_sf"/>
</dbReference>
<reference evidence="4" key="1">
    <citation type="submission" date="2023-08" db="EMBL/GenBank/DDBJ databases">
        <title>Rhodospirillaceae gen. nov., a novel taxon isolated from the Yangtze River Yuezi River estuary sludge.</title>
        <authorList>
            <person name="Ruan L."/>
        </authorList>
    </citation>
    <scope>NUCLEOTIDE SEQUENCE [LARGE SCALE GENOMIC DNA]</scope>
    <source>
        <strain evidence="4">R-7</strain>
    </source>
</reference>
<dbReference type="InterPro" id="IPR047640">
    <property type="entry name" value="RpiR-like"/>
</dbReference>
<dbReference type="Pfam" id="PF01418">
    <property type="entry name" value="HTH_6"/>
    <property type="match status" value="1"/>
</dbReference>
<protein>
    <submittedName>
        <fullName evidence="3">MurR/RpiR family transcriptional regulator</fullName>
    </submittedName>
</protein>
<dbReference type="PROSITE" id="PS51464">
    <property type="entry name" value="SIS"/>
    <property type="match status" value="1"/>
</dbReference>
<dbReference type="PROSITE" id="PS51071">
    <property type="entry name" value="HTH_RPIR"/>
    <property type="match status" value="1"/>
</dbReference>
<evidence type="ECO:0000313" key="4">
    <source>
        <dbReference type="Proteomes" id="UP001230156"/>
    </source>
</evidence>
<sequence>MIDLATLSKGLTPGRLSKSALRVVEYVERHPNAVLASSAVELAASLGVSDATVIRAIQALGYEGLPHLKSVIAAELDAGHRLPTEKVGVTVRELRDRGELPLDRVMSAYARVLETLRHAGTADGVAKASAILGDAERIALHGVGTLMILLEQTALHLGRIGIRSLLLDKSGNAFADSLLKIEKGDSLLMLAYGRVHRESLLVQREVRRHKGKVVVVTDNVSGKLAKRADCVIEIPRTEVGNMTMYGLTLMALEGIVLTLTGDDPKRSLATAKRLQTFRDEIEAPDIGDS</sequence>
<evidence type="ECO:0000259" key="1">
    <source>
        <dbReference type="PROSITE" id="PS51071"/>
    </source>
</evidence>
<evidence type="ECO:0000313" key="3">
    <source>
        <dbReference type="EMBL" id="MDQ7250401.1"/>
    </source>
</evidence>
<dbReference type="SUPFAM" id="SSF46689">
    <property type="entry name" value="Homeodomain-like"/>
    <property type="match status" value="1"/>
</dbReference>
<dbReference type="PANTHER" id="PTHR30514:SF1">
    <property type="entry name" value="HTH-TYPE TRANSCRIPTIONAL REGULATOR HEXR-RELATED"/>
    <property type="match status" value="1"/>
</dbReference>
<dbReference type="SUPFAM" id="SSF53697">
    <property type="entry name" value="SIS domain"/>
    <property type="match status" value="1"/>
</dbReference>
<dbReference type="Pfam" id="PF01380">
    <property type="entry name" value="SIS"/>
    <property type="match status" value="1"/>
</dbReference>
<keyword evidence="4" id="KW-1185">Reference proteome</keyword>
<dbReference type="InterPro" id="IPR046348">
    <property type="entry name" value="SIS_dom_sf"/>
</dbReference>
<dbReference type="Gene3D" id="1.10.10.10">
    <property type="entry name" value="Winged helix-like DNA-binding domain superfamily/Winged helix DNA-binding domain"/>
    <property type="match status" value="1"/>
</dbReference>
<dbReference type="Gene3D" id="3.40.50.10490">
    <property type="entry name" value="Glucose-6-phosphate isomerase like protein, domain 1"/>
    <property type="match status" value="1"/>
</dbReference>
<feature type="domain" description="SIS" evidence="2">
    <location>
        <begin position="128"/>
        <end position="265"/>
    </location>
</feature>
<dbReference type="InterPro" id="IPR001347">
    <property type="entry name" value="SIS_dom"/>
</dbReference>
<dbReference type="Proteomes" id="UP001230156">
    <property type="component" value="Unassembled WGS sequence"/>
</dbReference>
<feature type="domain" description="HTH rpiR-type" evidence="1">
    <location>
        <begin position="3"/>
        <end position="79"/>
    </location>
</feature>
<organism evidence="3 4">
    <name type="scientific">Dongia sedimenti</name>
    <dbReference type="NCBI Taxonomy" id="3064282"/>
    <lineage>
        <taxon>Bacteria</taxon>
        <taxon>Pseudomonadati</taxon>
        <taxon>Pseudomonadota</taxon>
        <taxon>Alphaproteobacteria</taxon>
        <taxon>Rhodospirillales</taxon>
        <taxon>Dongiaceae</taxon>
        <taxon>Dongia</taxon>
    </lineage>
</organism>
<dbReference type="InterPro" id="IPR000281">
    <property type="entry name" value="HTH_RpiR"/>
</dbReference>
<comment type="caution">
    <text evidence="3">The sequence shown here is derived from an EMBL/GenBank/DDBJ whole genome shotgun (WGS) entry which is preliminary data.</text>
</comment>
<accession>A0ABU0YRQ3</accession>
<name>A0ABU0YRQ3_9PROT</name>
<evidence type="ECO:0000259" key="2">
    <source>
        <dbReference type="PROSITE" id="PS51464"/>
    </source>
</evidence>
<dbReference type="EMBL" id="JAUYVI010000007">
    <property type="protein sequence ID" value="MDQ7250401.1"/>
    <property type="molecule type" value="Genomic_DNA"/>
</dbReference>
<gene>
    <name evidence="3" type="ORF">Q8A70_22110</name>
</gene>
<proteinExistence type="predicted"/>
<dbReference type="PANTHER" id="PTHR30514">
    <property type="entry name" value="GLUCOKINASE"/>
    <property type="match status" value="1"/>
</dbReference>